<feature type="compositionally biased region" description="Basic and acidic residues" evidence="1">
    <location>
        <begin position="332"/>
        <end position="355"/>
    </location>
</feature>
<proteinExistence type="predicted"/>
<dbReference type="AlphaFoldDB" id="A0A077WV54"/>
<dbReference type="GO" id="GO:0008157">
    <property type="term" value="F:protein phosphatase 1 binding"/>
    <property type="evidence" value="ECO:0007669"/>
    <property type="project" value="TreeGrafter"/>
</dbReference>
<dbReference type="Gene3D" id="2.60.40.2440">
    <property type="entry name" value="Carbohydrate binding type-21 domain"/>
    <property type="match status" value="1"/>
</dbReference>
<feature type="compositionally biased region" description="Low complexity" evidence="1">
    <location>
        <begin position="1"/>
        <end position="26"/>
    </location>
</feature>
<reference evidence="3" key="1">
    <citation type="journal article" date="2014" name="Genome Announc.">
        <title>De novo whole-genome sequence and genome annotation of Lichtheimia ramosa.</title>
        <authorList>
            <person name="Linde J."/>
            <person name="Schwartze V."/>
            <person name="Binder U."/>
            <person name="Lass-Florl C."/>
            <person name="Voigt K."/>
            <person name="Horn F."/>
        </authorList>
    </citation>
    <scope>NUCLEOTIDE SEQUENCE</scope>
    <source>
        <strain evidence="3">JMRC FSU:6197</strain>
    </source>
</reference>
<dbReference type="PROSITE" id="PS51159">
    <property type="entry name" value="CBM21"/>
    <property type="match status" value="1"/>
</dbReference>
<dbReference type="GO" id="GO:2001069">
    <property type="term" value="F:glycogen binding"/>
    <property type="evidence" value="ECO:0007669"/>
    <property type="project" value="TreeGrafter"/>
</dbReference>
<dbReference type="OrthoDB" id="1881at2759"/>
<dbReference type="EMBL" id="LK023346">
    <property type="protein sequence ID" value="CDS11200.1"/>
    <property type="molecule type" value="Genomic_DNA"/>
</dbReference>
<evidence type="ECO:0000259" key="2">
    <source>
        <dbReference type="PROSITE" id="PS51159"/>
    </source>
</evidence>
<protein>
    <recommendedName>
        <fullName evidence="2">CBM21 domain-containing protein</fullName>
    </recommendedName>
</protein>
<feature type="compositionally biased region" description="Polar residues" evidence="1">
    <location>
        <begin position="356"/>
        <end position="365"/>
    </location>
</feature>
<evidence type="ECO:0000256" key="1">
    <source>
        <dbReference type="SAM" id="MobiDB-lite"/>
    </source>
</evidence>
<dbReference type="PANTHER" id="PTHR12307">
    <property type="entry name" value="PROTEIN PHOSPHATASE 1 REGULATORY SUBUNIT"/>
    <property type="match status" value="1"/>
</dbReference>
<evidence type="ECO:0000313" key="3">
    <source>
        <dbReference type="EMBL" id="CDS11200.1"/>
    </source>
</evidence>
<feature type="region of interest" description="Disordered" evidence="1">
    <location>
        <begin position="322"/>
        <end position="365"/>
    </location>
</feature>
<organism evidence="3">
    <name type="scientific">Lichtheimia ramosa</name>
    <dbReference type="NCBI Taxonomy" id="688394"/>
    <lineage>
        <taxon>Eukaryota</taxon>
        <taxon>Fungi</taxon>
        <taxon>Fungi incertae sedis</taxon>
        <taxon>Mucoromycota</taxon>
        <taxon>Mucoromycotina</taxon>
        <taxon>Mucoromycetes</taxon>
        <taxon>Mucorales</taxon>
        <taxon>Lichtheimiaceae</taxon>
        <taxon>Lichtheimia</taxon>
    </lineage>
</organism>
<dbReference type="InterPro" id="IPR038175">
    <property type="entry name" value="CBM21_dom_sf"/>
</dbReference>
<dbReference type="InterPro" id="IPR005036">
    <property type="entry name" value="CBM21_dom"/>
</dbReference>
<dbReference type="InterPro" id="IPR050782">
    <property type="entry name" value="PP1_regulatory_subunit_3"/>
</dbReference>
<feature type="compositionally biased region" description="Basic and acidic residues" evidence="1">
    <location>
        <begin position="261"/>
        <end position="278"/>
    </location>
</feature>
<name>A0A077WV54_9FUNG</name>
<feature type="region of interest" description="Disordered" evidence="1">
    <location>
        <begin position="1"/>
        <end position="53"/>
    </location>
</feature>
<dbReference type="Pfam" id="PF03370">
    <property type="entry name" value="CBM_21"/>
    <property type="match status" value="1"/>
</dbReference>
<dbReference type="GO" id="GO:0005979">
    <property type="term" value="P:regulation of glycogen biosynthetic process"/>
    <property type="evidence" value="ECO:0007669"/>
    <property type="project" value="TreeGrafter"/>
</dbReference>
<accession>A0A077WV54</accession>
<feature type="compositionally biased region" description="Polar residues" evidence="1">
    <location>
        <begin position="27"/>
        <end position="42"/>
    </location>
</feature>
<feature type="domain" description="CBM21" evidence="2">
    <location>
        <begin position="143"/>
        <end position="251"/>
    </location>
</feature>
<gene>
    <name evidence="3" type="ORF">LRAMOSA03463</name>
</gene>
<dbReference type="GO" id="GO:0000164">
    <property type="term" value="C:protein phosphatase type 1 complex"/>
    <property type="evidence" value="ECO:0007669"/>
    <property type="project" value="TreeGrafter"/>
</dbReference>
<feature type="region of interest" description="Disordered" evidence="1">
    <location>
        <begin position="261"/>
        <end position="286"/>
    </location>
</feature>
<dbReference type="PANTHER" id="PTHR12307:SF36">
    <property type="entry name" value="GLYCOGEN-BINDING SUBUNIT 76A"/>
    <property type="match status" value="1"/>
</dbReference>
<sequence>MTFISASSFSSSSSSLSSPISHLVSHNANTQRVNAQSQPESNDSARHVDHGKESALQRLLRSKHWVLTPPDTDRFRFCFKEPTPTTTTTTCSLDVSDDTTSIEPSSSATKTTCITSYKVDLVDPTTTASSREHSKPKMDMPIKFEEDIDVAPTSTTDNDMITLLGHCMVLNLAFEKRVMARYTLDNWDTFVDVDASYIESVDDGTYDRFSFTLRIHQDWPMDELDIQLALCFYVENAEYWDNHSGENYHIKLIRSITVNEDKKKDQEDDDDDKQKEEQPVMWTQKTSALINDTHISPWTTSRFWIPGYMRHSQMTFARDSYDIEFLPPKQQPHQEDEDKDKDEKLTTADSNDTKQQEQASNDEIQ</sequence>
<feature type="compositionally biased region" description="Basic and acidic residues" evidence="1">
    <location>
        <begin position="43"/>
        <end position="53"/>
    </location>
</feature>